<protein>
    <submittedName>
        <fullName evidence="1">Uncharacterized protein</fullName>
    </submittedName>
</protein>
<evidence type="ECO:0000313" key="2">
    <source>
        <dbReference type="Proteomes" id="UP000567293"/>
    </source>
</evidence>
<comment type="caution">
    <text evidence="1">The sequence shown here is derived from an EMBL/GenBank/DDBJ whole genome shotgun (WGS) entry which is preliminary data.</text>
</comment>
<dbReference type="Proteomes" id="UP000567293">
    <property type="component" value="Unassembled WGS sequence"/>
</dbReference>
<evidence type="ECO:0000313" key="1">
    <source>
        <dbReference type="EMBL" id="MBA0086800.1"/>
    </source>
</evidence>
<accession>A0A7V8NT69</accession>
<name>A0A7V8NT69_9BACT</name>
<sequence>MSTRKPKLQRKRIVPGLERGSSLIEMMIAALVLLLGVVPLMSVFGVAVSQDAGYVDAATRTGFNAQDKMEQLMALSFADTTADTTVYPTSAVGGTGLGGTMAGNSTAGSVDPAAPVPGYVDYVTFQGALQANAAGATYRRQWSISTDAAGNLKTITVLVTMVSYAGPGRAPSTTLVCMKSNT</sequence>
<reference evidence="1" key="1">
    <citation type="submission" date="2020-06" db="EMBL/GenBank/DDBJ databases">
        <title>Legume-microbial interactions unlock mineral nutrients during tropical forest succession.</title>
        <authorList>
            <person name="Epihov D.Z."/>
        </authorList>
    </citation>
    <scope>NUCLEOTIDE SEQUENCE [LARGE SCALE GENOMIC DNA]</scope>
    <source>
        <strain evidence="1">Pan2503</strain>
    </source>
</reference>
<dbReference type="AlphaFoldDB" id="A0A7V8NT69"/>
<proteinExistence type="predicted"/>
<organism evidence="1 2">
    <name type="scientific">Candidatus Acidiferrum panamense</name>
    <dbReference type="NCBI Taxonomy" id="2741543"/>
    <lineage>
        <taxon>Bacteria</taxon>
        <taxon>Pseudomonadati</taxon>
        <taxon>Acidobacteriota</taxon>
        <taxon>Terriglobia</taxon>
        <taxon>Candidatus Acidiferrales</taxon>
        <taxon>Candidatus Acidiferrum</taxon>
    </lineage>
</organism>
<dbReference type="EMBL" id="JACDQQ010001683">
    <property type="protein sequence ID" value="MBA0086800.1"/>
    <property type="molecule type" value="Genomic_DNA"/>
</dbReference>
<gene>
    <name evidence="1" type="ORF">HRJ53_17605</name>
</gene>
<keyword evidence="2" id="KW-1185">Reference proteome</keyword>